<dbReference type="EMBL" id="CP001197">
    <property type="protein sequence ID" value="ACL09361.1"/>
    <property type="molecule type" value="Genomic_DNA"/>
</dbReference>
<evidence type="ECO:0000256" key="1">
    <source>
        <dbReference type="SAM" id="Coils"/>
    </source>
</evidence>
<organism evidence="3">
    <name type="scientific">Nitratidesulfovibrio vulgaris (strain DSM 19637 / Miyazaki F)</name>
    <name type="common">Desulfovibrio vulgaris</name>
    <dbReference type="NCBI Taxonomy" id="883"/>
    <lineage>
        <taxon>Bacteria</taxon>
        <taxon>Pseudomonadati</taxon>
        <taxon>Thermodesulfobacteriota</taxon>
        <taxon>Desulfovibrionia</taxon>
        <taxon>Desulfovibrionales</taxon>
        <taxon>Desulfovibrionaceae</taxon>
        <taxon>Nitratidesulfovibrio</taxon>
    </lineage>
</organism>
<evidence type="ECO:0000313" key="3">
    <source>
        <dbReference type="EMBL" id="ACL09361.1"/>
    </source>
</evidence>
<dbReference type="eggNOG" id="ENOG5032EWY">
    <property type="taxonomic scope" value="Bacteria"/>
</dbReference>
<proteinExistence type="predicted"/>
<feature type="compositionally biased region" description="Low complexity" evidence="2">
    <location>
        <begin position="77"/>
        <end position="90"/>
    </location>
</feature>
<name>B8DMS1_NITV9</name>
<accession>B8DMS1</accession>
<dbReference type="HOGENOM" id="CLU_180632_0_0_7"/>
<gene>
    <name evidence="3" type="ordered locus">DvMF_2420</name>
</gene>
<protein>
    <submittedName>
        <fullName evidence="3">Uncharacterized protein</fullName>
    </submittedName>
</protein>
<dbReference type="AlphaFoldDB" id="B8DMS1"/>
<reference evidence="3" key="1">
    <citation type="submission" date="2008-10" db="EMBL/GenBank/DDBJ databases">
        <title>Complete sequence of Desulfovibrio vulgaris str. 'Miyazaki F'.</title>
        <authorList>
            <person name="Lucas S."/>
            <person name="Copeland A."/>
            <person name="Lapidus A."/>
            <person name="Glavina del Rio T."/>
            <person name="Dalin E."/>
            <person name="Tice H."/>
            <person name="Bruce D."/>
            <person name="Goodwin L."/>
            <person name="Pitluck S."/>
            <person name="Sims D."/>
            <person name="Brettin T."/>
            <person name="Detter J.C."/>
            <person name="Han C."/>
            <person name="Larimer F."/>
            <person name="Land M."/>
            <person name="Hauser L."/>
            <person name="Kyrpides N."/>
            <person name="Mikhailova N."/>
            <person name="Hazen T.C."/>
            <person name="Richardson P."/>
        </authorList>
    </citation>
    <scope>NUCLEOTIDE SEQUENCE</scope>
    <source>
        <strain evidence="3">Miyazaki F</strain>
    </source>
</reference>
<dbReference type="KEGG" id="dvm:DvMF_2420"/>
<keyword evidence="1" id="KW-0175">Coiled coil</keyword>
<feature type="coiled-coil region" evidence="1">
    <location>
        <begin position="1"/>
        <end position="35"/>
    </location>
</feature>
<evidence type="ECO:0000256" key="2">
    <source>
        <dbReference type="SAM" id="MobiDB-lite"/>
    </source>
</evidence>
<feature type="region of interest" description="Disordered" evidence="2">
    <location>
        <begin position="61"/>
        <end position="98"/>
    </location>
</feature>
<sequence length="98" mass="10602">MAFTEKDFEDQQEQLRQLEDELSRLNARFDAQMKEGGIAAADLDSIDMDKLPAEVRTAFDAAQQAARREGESRAAQGRPAASGPAKAPGAGRRGAVRL</sequence>